<name>A0A4Q7YUH7_9BACT</name>
<dbReference type="GO" id="GO:0016763">
    <property type="term" value="F:pentosyltransferase activity"/>
    <property type="evidence" value="ECO:0007669"/>
    <property type="project" value="TreeGrafter"/>
</dbReference>
<accession>A0A4Q7YUH7</accession>
<protein>
    <submittedName>
        <fullName evidence="10">Dolichyl-phosphate-mannose-protein mannosyltransferase</fullName>
    </submittedName>
</protein>
<dbReference type="PROSITE" id="PS51257">
    <property type="entry name" value="PROKAR_LIPOPROTEIN"/>
    <property type="match status" value="1"/>
</dbReference>
<dbReference type="AlphaFoldDB" id="A0A4Q7YUH7"/>
<feature type="transmembrane region" description="Helical" evidence="8">
    <location>
        <begin position="88"/>
        <end position="106"/>
    </location>
</feature>
<evidence type="ECO:0000256" key="2">
    <source>
        <dbReference type="ARBA" id="ARBA00022475"/>
    </source>
</evidence>
<reference evidence="10 11" key="1">
    <citation type="submission" date="2019-02" db="EMBL/GenBank/DDBJ databases">
        <title>Genomic Encyclopedia of Archaeal and Bacterial Type Strains, Phase II (KMG-II): from individual species to whole genera.</title>
        <authorList>
            <person name="Goeker M."/>
        </authorList>
    </citation>
    <scope>NUCLEOTIDE SEQUENCE [LARGE SCALE GENOMIC DNA]</scope>
    <source>
        <strain evidence="10 11">DSM 18101</strain>
    </source>
</reference>
<dbReference type="GO" id="GO:0005886">
    <property type="term" value="C:plasma membrane"/>
    <property type="evidence" value="ECO:0007669"/>
    <property type="project" value="UniProtKB-SubCell"/>
</dbReference>
<feature type="domain" description="Glycosyltransferase RgtA/B/C/D-like" evidence="9">
    <location>
        <begin position="64"/>
        <end position="219"/>
    </location>
</feature>
<feature type="transmembrane region" description="Helical" evidence="8">
    <location>
        <begin position="282"/>
        <end position="302"/>
    </location>
</feature>
<dbReference type="RefSeq" id="WP_130418670.1">
    <property type="nucleotide sequence ID" value="NZ_SHKW01000001.1"/>
</dbReference>
<feature type="transmembrane region" description="Helical" evidence="8">
    <location>
        <begin position="207"/>
        <end position="231"/>
    </location>
</feature>
<dbReference type="Proteomes" id="UP000292958">
    <property type="component" value="Unassembled WGS sequence"/>
</dbReference>
<evidence type="ECO:0000256" key="4">
    <source>
        <dbReference type="ARBA" id="ARBA00022679"/>
    </source>
</evidence>
<dbReference type="Pfam" id="PF13231">
    <property type="entry name" value="PMT_2"/>
    <property type="match status" value="1"/>
</dbReference>
<feature type="transmembrane region" description="Helical" evidence="8">
    <location>
        <begin position="166"/>
        <end position="195"/>
    </location>
</feature>
<evidence type="ECO:0000256" key="7">
    <source>
        <dbReference type="ARBA" id="ARBA00023136"/>
    </source>
</evidence>
<feature type="transmembrane region" description="Helical" evidence="8">
    <location>
        <begin position="137"/>
        <end position="154"/>
    </location>
</feature>
<comment type="subcellular location">
    <subcellularLocation>
        <location evidence="1">Cell membrane</location>
        <topology evidence="1">Multi-pass membrane protein</topology>
    </subcellularLocation>
</comment>
<dbReference type="OrthoDB" id="524357at2"/>
<evidence type="ECO:0000259" key="9">
    <source>
        <dbReference type="Pfam" id="PF13231"/>
    </source>
</evidence>
<evidence type="ECO:0000256" key="8">
    <source>
        <dbReference type="SAM" id="Phobius"/>
    </source>
</evidence>
<sequence length="526" mass="59601">MRDRSTSVWKESPFLLFGLVFLVSACFKLLLLGSRELWLDETYSAFTTHLGFRQLLHFTAGDVHPPLFSVLLWIWVRLVGETQTHLRLFSVLLNIGSMAAMFLLARRILGTRFGVLASILFAFSPMLFVYSLEVRNYMLFIFVLIGLLSVHWAVTLEHNRSKTLLVAYSLLAAALFYIHYVGVFILLGLFAHWLFCSTFVRERLTALGLTTVFTLLLVAPGIPLALTQYHLKIQLDRELKRSNHDPGALSYGQEITAHHSPVALAKSVAIVAGFYPAKSPALFLLCAFPLAVTLAGVAFLWLVQGDPVCRLLGFVSMGMTVGVLLLHLGNTRYILPLVPLLVLAIARVLQYWTDSIRWHALGLVMAVCVVCIYCAGFSRQALRPHGHPWQNLVNALQRNYHRGDKVVFDALYAQVPFDYYARHQNFQPEETGFPISIYDWWTRQSFEGWGGPVVKQQDLNQFVATAPPSKTLWVVLYETYYYDPHEALLEQLRRRGQVTEIDLPPDPDAQPSEEDGHLRLVRVSLQ</sequence>
<dbReference type="InterPro" id="IPR050297">
    <property type="entry name" value="LipidA_mod_glycosyltrf_83"/>
</dbReference>
<keyword evidence="2" id="KW-1003">Cell membrane</keyword>
<organism evidence="10 11">
    <name type="scientific">Edaphobacter modestus</name>
    <dbReference type="NCBI Taxonomy" id="388466"/>
    <lineage>
        <taxon>Bacteria</taxon>
        <taxon>Pseudomonadati</taxon>
        <taxon>Acidobacteriota</taxon>
        <taxon>Terriglobia</taxon>
        <taxon>Terriglobales</taxon>
        <taxon>Acidobacteriaceae</taxon>
        <taxon>Edaphobacter</taxon>
    </lineage>
</organism>
<feature type="transmembrane region" description="Helical" evidence="8">
    <location>
        <begin position="333"/>
        <end position="352"/>
    </location>
</feature>
<evidence type="ECO:0000256" key="5">
    <source>
        <dbReference type="ARBA" id="ARBA00022692"/>
    </source>
</evidence>
<keyword evidence="3 10" id="KW-0328">Glycosyltransferase</keyword>
<keyword evidence="7 8" id="KW-0472">Membrane</keyword>
<evidence type="ECO:0000313" key="11">
    <source>
        <dbReference type="Proteomes" id="UP000292958"/>
    </source>
</evidence>
<dbReference type="GO" id="GO:0009103">
    <property type="term" value="P:lipopolysaccharide biosynthetic process"/>
    <property type="evidence" value="ECO:0007669"/>
    <property type="project" value="UniProtKB-ARBA"/>
</dbReference>
<feature type="transmembrane region" description="Helical" evidence="8">
    <location>
        <begin position="358"/>
        <end position="377"/>
    </location>
</feature>
<dbReference type="PANTHER" id="PTHR33908">
    <property type="entry name" value="MANNOSYLTRANSFERASE YKCB-RELATED"/>
    <property type="match status" value="1"/>
</dbReference>
<dbReference type="InterPro" id="IPR038731">
    <property type="entry name" value="RgtA/B/C-like"/>
</dbReference>
<keyword evidence="5 8" id="KW-0812">Transmembrane</keyword>
<evidence type="ECO:0000256" key="6">
    <source>
        <dbReference type="ARBA" id="ARBA00022989"/>
    </source>
</evidence>
<feature type="transmembrane region" description="Helical" evidence="8">
    <location>
        <begin position="55"/>
        <end position="76"/>
    </location>
</feature>
<evidence type="ECO:0000313" key="10">
    <source>
        <dbReference type="EMBL" id="RZU40625.1"/>
    </source>
</evidence>
<evidence type="ECO:0000256" key="1">
    <source>
        <dbReference type="ARBA" id="ARBA00004651"/>
    </source>
</evidence>
<gene>
    <name evidence="10" type="ORF">BDD14_2095</name>
</gene>
<keyword evidence="4 10" id="KW-0808">Transferase</keyword>
<comment type="caution">
    <text evidence="10">The sequence shown here is derived from an EMBL/GenBank/DDBJ whole genome shotgun (WGS) entry which is preliminary data.</text>
</comment>
<keyword evidence="6 8" id="KW-1133">Transmembrane helix</keyword>
<dbReference type="EMBL" id="SHKW01000001">
    <property type="protein sequence ID" value="RZU40625.1"/>
    <property type="molecule type" value="Genomic_DNA"/>
</dbReference>
<feature type="transmembrane region" description="Helical" evidence="8">
    <location>
        <begin position="113"/>
        <end position="131"/>
    </location>
</feature>
<keyword evidence="11" id="KW-1185">Reference proteome</keyword>
<feature type="transmembrane region" description="Helical" evidence="8">
    <location>
        <begin position="12"/>
        <end position="34"/>
    </location>
</feature>
<dbReference type="PANTHER" id="PTHR33908:SF11">
    <property type="entry name" value="MEMBRANE PROTEIN"/>
    <property type="match status" value="1"/>
</dbReference>
<proteinExistence type="predicted"/>
<evidence type="ECO:0000256" key="3">
    <source>
        <dbReference type="ARBA" id="ARBA00022676"/>
    </source>
</evidence>